<dbReference type="SUPFAM" id="SSF51735">
    <property type="entry name" value="NAD(P)-binding Rossmann-fold domains"/>
    <property type="match status" value="1"/>
</dbReference>
<dbReference type="SMART" id="SM00822">
    <property type="entry name" value="PKS_KR"/>
    <property type="match status" value="1"/>
</dbReference>
<evidence type="ECO:0000313" key="7">
    <source>
        <dbReference type="Proteomes" id="UP000830401"/>
    </source>
</evidence>
<accession>A0ABY4G1P5</accession>
<dbReference type="InterPro" id="IPR057326">
    <property type="entry name" value="KR_dom"/>
</dbReference>
<dbReference type="PROSITE" id="PS00061">
    <property type="entry name" value="ADH_SHORT"/>
    <property type="match status" value="1"/>
</dbReference>
<evidence type="ECO:0000259" key="5">
    <source>
        <dbReference type="SMART" id="SM00822"/>
    </source>
</evidence>
<dbReference type="InterPro" id="IPR020904">
    <property type="entry name" value="Sc_DH/Rdtase_CS"/>
</dbReference>
<keyword evidence="7" id="KW-1185">Reference proteome</keyword>
<feature type="domain" description="Ketoreductase" evidence="5">
    <location>
        <begin position="9"/>
        <end position="151"/>
    </location>
</feature>
<dbReference type="InterPro" id="IPR002347">
    <property type="entry name" value="SDR_fam"/>
</dbReference>
<proteinExistence type="inferred from homology"/>
<dbReference type="RefSeq" id="WP_245118689.1">
    <property type="nucleotide sequence ID" value="NZ_CP095061.1"/>
</dbReference>
<evidence type="ECO:0000256" key="1">
    <source>
        <dbReference type="ARBA" id="ARBA00006484"/>
    </source>
</evidence>
<gene>
    <name evidence="6" type="ORF">MUN86_14240</name>
</gene>
<sequence>MKNNSLHHTTVVITGASSGIGRATALTFARHGARLVLAARRAAVLAEVVAECEELGAEALAVPTDVTDANAVQRLAEAAVAFGGRVDVWVNNAGSGAIGPFEAIPLATHEQVLRINLFGYLYGAYAVLPIFRRQRQGTLINVISLGAWLPEPYTVAYSASKYGLRGLMDTLRTELSTEPHIHVCDVHPAYIDTPGFQHGANYTGRVIKPAPPVFPAQKVADTIVRLARHPRSTTMVGWTAPAFRLLYNLAPAATRWSGMRLLKLYLQQAERAPISDGSLFTPTPARHGTDISGGWRRPTSSSGGSGSKWLGAVVAVAAAAAGFYALQRPTPPQQVAPNAE</sequence>
<dbReference type="NCBIfam" id="NF004792">
    <property type="entry name" value="PRK06139.1"/>
    <property type="match status" value="1"/>
</dbReference>
<evidence type="ECO:0000313" key="6">
    <source>
        <dbReference type="EMBL" id="UOQ64726.1"/>
    </source>
</evidence>
<dbReference type="PANTHER" id="PTHR44196:SF1">
    <property type="entry name" value="DEHYDROGENASE_REDUCTASE SDR FAMILY MEMBER 7B"/>
    <property type="match status" value="1"/>
</dbReference>
<evidence type="ECO:0000256" key="2">
    <source>
        <dbReference type="ARBA" id="ARBA00023002"/>
    </source>
</evidence>
<dbReference type="EMBL" id="CP095061">
    <property type="protein sequence ID" value="UOQ64726.1"/>
    <property type="molecule type" value="Genomic_DNA"/>
</dbReference>
<dbReference type="PANTHER" id="PTHR44196">
    <property type="entry name" value="DEHYDROGENASE/REDUCTASE SDR FAMILY MEMBER 7B"/>
    <property type="match status" value="1"/>
</dbReference>
<evidence type="ECO:0000256" key="3">
    <source>
        <dbReference type="RuleBase" id="RU000363"/>
    </source>
</evidence>
<dbReference type="InterPro" id="IPR036291">
    <property type="entry name" value="NAD(P)-bd_dom_sf"/>
</dbReference>
<organism evidence="6 7">
    <name type="scientific">Hymenobacter volaticus</name>
    <dbReference type="NCBI Taxonomy" id="2932254"/>
    <lineage>
        <taxon>Bacteria</taxon>
        <taxon>Pseudomonadati</taxon>
        <taxon>Bacteroidota</taxon>
        <taxon>Cytophagia</taxon>
        <taxon>Cytophagales</taxon>
        <taxon>Hymenobacteraceae</taxon>
        <taxon>Hymenobacter</taxon>
    </lineage>
</organism>
<reference evidence="6" key="1">
    <citation type="submission" date="2022-04" db="EMBL/GenBank/DDBJ databases">
        <title>Hymenobacter sp. isolated from the air.</title>
        <authorList>
            <person name="Won M."/>
            <person name="Lee C.-M."/>
            <person name="Woen H.-Y."/>
            <person name="Kwon S.-W."/>
        </authorList>
    </citation>
    <scope>NUCLEOTIDE SEQUENCE</scope>
    <source>
        <strain evidence="6">5420S-77</strain>
    </source>
</reference>
<comment type="similarity">
    <text evidence="1 3">Belongs to the short-chain dehydrogenases/reductases (SDR) family.</text>
</comment>
<dbReference type="Pfam" id="PF00106">
    <property type="entry name" value="adh_short"/>
    <property type="match status" value="1"/>
</dbReference>
<keyword evidence="2" id="KW-0560">Oxidoreductase</keyword>
<dbReference type="PRINTS" id="PR00080">
    <property type="entry name" value="SDRFAMILY"/>
</dbReference>
<dbReference type="Proteomes" id="UP000830401">
    <property type="component" value="Chromosome"/>
</dbReference>
<protein>
    <submittedName>
        <fullName evidence="6">SDR family oxidoreductase</fullName>
    </submittedName>
</protein>
<evidence type="ECO:0000256" key="4">
    <source>
        <dbReference type="SAM" id="MobiDB-lite"/>
    </source>
</evidence>
<name>A0ABY4G1P5_9BACT</name>
<feature type="compositionally biased region" description="Low complexity" evidence="4">
    <location>
        <begin position="292"/>
        <end position="306"/>
    </location>
</feature>
<feature type="region of interest" description="Disordered" evidence="4">
    <location>
        <begin position="276"/>
        <end position="306"/>
    </location>
</feature>
<dbReference type="Gene3D" id="3.40.50.720">
    <property type="entry name" value="NAD(P)-binding Rossmann-like Domain"/>
    <property type="match status" value="1"/>
</dbReference>
<dbReference type="PRINTS" id="PR00081">
    <property type="entry name" value="GDHRDH"/>
</dbReference>